<evidence type="ECO:0000256" key="4">
    <source>
        <dbReference type="ARBA" id="ARBA00022692"/>
    </source>
</evidence>
<dbReference type="Proteomes" id="UP000281691">
    <property type="component" value="Unassembled WGS sequence"/>
</dbReference>
<keyword evidence="2" id="KW-1003">Cell membrane</keyword>
<proteinExistence type="predicted"/>
<sequence>MSENTVEIIPAKVRPPRKISPFWLLPLIAFLIGSVLFFQILQEQGEKITIRFQDGAGISAGKTAIRFQGLQIGLVKKVNFTNAMREVEVTAEISPEAKDILRKDTKFWLVRPSASLAGVSGLDALVSGNYISLLPGESNEEEDEFIAETEAPLVPVNDGDLLIKLIADDLGSITVGANVYFRKVPVGTIADYRFTDDQRKVEIDVVINKKYTHLVKQDSHFWNISGLKFNANFNSGISLEMDSLLSVVQGAVAFDSPVDSVKAKQEQTYQLFSDIKSAKRGIEAHLKIPTNIALSPNETALFYQGVQIGILSNLETPPNNQGMRLGTLLIDPNYQDLLRSHSAIVLKQPKFNLNKEQLEKFSELFRGNYLELIAGDGEPKLDFIVQKNEDYQLNRPENLSFSLTSPQSYGVDQGQGVYYHDVKIGEILKRDLTINNVKFSVIIFPDYRHLIGENSKFITVSNLDLSVGLDGFHLNASSPAQWVQGGIRLLDGNATGEAKTQYPLYKDVESAENGVITTEKKTTLTLSAKELSGISQGSVLLYRNFQVGEVLNIRPQKNNFEVDIFVEPKYRHLVSEHSRFWIEPAVQVDLSARGLNLQASPLMRTLKGAISFDNNGAKNNRTLYANVEKAHSGNTYITLTAKDASKLSEGMPLKYMGLTVGKIETLTLDNAKKQVKATAFINGQYYPVIAKAGSKFSAISPEISTTGLKNLDAVLQNYINIQVGNGKTQTQFALTNTDNSSVQFTSGFPIIIETSNANGIVADAPILYRGMQVGAVQRLSLSELGDRVLIYAKISNQYRHLVRKNSQFWAASGYTMDISLSGASINSGTMSQLLNGGITFSTPSGTVVQPQAEANQRFRLQRKTPEGALGWDQGVAE</sequence>
<feature type="domain" description="Mce/MlaD" evidence="8">
    <location>
        <begin position="45"/>
        <end position="136"/>
    </location>
</feature>
<evidence type="ECO:0000256" key="6">
    <source>
        <dbReference type="ARBA" id="ARBA00023136"/>
    </source>
</evidence>
<name>A0A3N4VH17_9PAST</name>
<dbReference type="GO" id="GO:0005886">
    <property type="term" value="C:plasma membrane"/>
    <property type="evidence" value="ECO:0007669"/>
    <property type="project" value="UniProtKB-SubCell"/>
</dbReference>
<organism evidence="9 10">
    <name type="scientific">Vespertiliibacter pulmonis</name>
    <dbReference type="NCBI Taxonomy" id="1443036"/>
    <lineage>
        <taxon>Bacteria</taxon>
        <taxon>Pseudomonadati</taxon>
        <taxon>Pseudomonadota</taxon>
        <taxon>Gammaproteobacteria</taxon>
        <taxon>Pasteurellales</taxon>
        <taxon>Pasteurellaceae</taxon>
        <taxon>Vespertiliibacter</taxon>
    </lineage>
</organism>
<comment type="caution">
    <text evidence="9">The sequence shown here is derived from an EMBL/GenBank/DDBJ whole genome shotgun (WGS) entry which is preliminary data.</text>
</comment>
<accession>A0A3N4VH17</accession>
<reference evidence="9 10" key="1">
    <citation type="submission" date="2018-11" db="EMBL/GenBank/DDBJ databases">
        <title>Genomic Encyclopedia of Type Strains, Phase IV (KMG-IV): sequencing the most valuable type-strain genomes for metagenomic binning, comparative biology and taxonomic classification.</title>
        <authorList>
            <person name="Goeker M."/>
        </authorList>
    </citation>
    <scope>NUCLEOTIDE SEQUENCE [LARGE SCALE GENOMIC DNA]</scope>
    <source>
        <strain evidence="9 10">DSM 27238</strain>
    </source>
</reference>
<dbReference type="OrthoDB" id="9806984at2"/>
<evidence type="ECO:0000256" key="5">
    <source>
        <dbReference type="ARBA" id="ARBA00022989"/>
    </source>
</evidence>
<evidence type="ECO:0000256" key="2">
    <source>
        <dbReference type="ARBA" id="ARBA00022475"/>
    </source>
</evidence>
<feature type="domain" description="Mce/MlaD" evidence="8">
    <location>
        <begin position="521"/>
        <end position="581"/>
    </location>
</feature>
<evidence type="ECO:0000256" key="1">
    <source>
        <dbReference type="ARBA" id="ARBA00004533"/>
    </source>
</evidence>
<feature type="domain" description="Mce/MlaD" evidence="8">
    <location>
        <begin position="635"/>
        <end position="723"/>
    </location>
</feature>
<dbReference type="EMBL" id="RKQP01000006">
    <property type="protein sequence ID" value="RPE80795.1"/>
    <property type="molecule type" value="Genomic_DNA"/>
</dbReference>
<keyword evidence="4 7" id="KW-0812">Transmembrane</keyword>
<dbReference type="InterPro" id="IPR051800">
    <property type="entry name" value="PqiA-PqiB_transport"/>
</dbReference>
<dbReference type="PANTHER" id="PTHR30462">
    <property type="entry name" value="INTERMEMBRANE TRANSPORT PROTEIN PQIB-RELATED"/>
    <property type="match status" value="1"/>
</dbReference>
<keyword evidence="5 7" id="KW-1133">Transmembrane helix</keyword>
<keyword evidence="3" id="KW-0997">Cell inner membrane</keyword>
<dbReference type="RefSeq" id="WP_124211737.1">
    <property type="nucleotide sequence ID" value="NZ_CP016615.1"/>
</dbReference>
<keyword evidence="6 7" id="KW-0472">Membrane</keyword>
<protein>
    <submittedName>
        <fullName evidence="9">Paraquat-inducible protein B</fullName>
    </submittedName>
</protein>
<evidence type="ECO:0000256" key="3">
    <source>
        <dbReference type="ARBA" id="ARBA00022519"/>
    </source>
</evidence>
<gene>
    <name evidence="9" type="ORF">EDC46_1612</name>
</gene>
<comment type="subcellular location">
    <subcellularLocation>
        <location evidence="1">Cell inner membrane</location>
    </subcellularLocation>
</comment>
<feature type="domain" description="Mce/MlaD" evidence="8">
    <location>
        <begin position="749"/>
        <end position="816"/>
    </location>
</feature>
<dbReference type="AlphaFoldDB" id="A0A3N4VH17"/>
<evidence type="ECO:0000313" key="10">
    <source>
        <dbReference type="Proteomes" id="UP000281691"/>
    </source>
</evidence>
<evidence type="ECO:0000313" key="9">
    <source>
        <dbReference type="EMBL" id="RPE80795.1"/>
    </source>
</evidence>
<dbReference type="Pfam" id="PF02470">
    <property type="entry name" value="MlaD"/>
    <property type="match status" value="5"/>
</dbReference>
<evidence type="ECO:0000259" key="8">
    <source>
        <dbReference type="Pfam" id="PF02470"/>
    </source>
</evidence>
<dbReference type="InterPro" id="IPR003399">
    <property type="entry name" value="Mce/MlaD"/>
</dbReference>
<evidence type="ECO:0000256" key="7">
    <source>
        <dbReference type="SAM" id="Phobius"/>
    </source>
</evidence>
<feature type="transmembrane region" description="Helical" evidence="7">
    <location>
        <begin position="21"/>
        <end position="41"/>
    </location>
</feature>
<feature type="domain" description="Mce/MlaD" evidence="8">
    <location>
        <begin position="163"/>
        <end position="220"/>
    </location>
</feature>
<dbReference type="PANTHER" id="PTHR30462:SF0">
    <property type="entry name" value="INTERMEMBRANE TRANSPORT PROTEIN YEBT"/>
    <property type="match status" value="1"/>
</dbReference>
<keyword evidence="10" id="KW-1185">Reference proteome</keyword>